<protein>
    <submittedName>
        <fullName evidence="1">Uncharacterized protein</fullName>
    </submittedName>
</protein>
<sequence length="39" mass="4339">MQLTGVLTPVNCPRWSIDNMSAQKSLPQKRQALSADSYC</sequence>
<dbReference type="Proteomes" id="UP000049855">
    <property type="component" value="Unassembled WGS sequence"/>
</dbReference>
<gene>
    <name evidence="1" type="ORF">SpAn4DRAFT_5244</name>
</gene>
<accession>A0A0U1KYI9</accession>
<dbReference type="AlphaFoldDB" id="A0A0U1KYI9"/>
<organism evidence="1 2">
    <name type="scientific">Sporomusa ovata</name>
    <dbReference type="NCBI Taxonomy" id="2378"/>
    <lineage>
        <taxon>Bacteria</taxon>
        <taxon>Bacillati</taxon>
        <taxon>Bacillota</taxon>
        <taxon>Negativicutes</taxon>
        <taxon>Selenomonadales</taxon>
        <taxon>Sporomusaceae</taxon>
        <taxon>Sporomusa</taxon>
    </lineage>
</organism>
<dbReference type="EMBL" id="CTRP01000007">
    <property type="protein sequence ID" value="CQR72003.1"/>
    <property type="molecule type" value="Genomic_DNA"/>
</dbReference>
<reference evidence="2" key="1">
    <citation type="submission" date="2015-03" db="EMBL/GenBank/DDBJ databases">
        <authorList>
            <person name="Nijsse Bart"/>
        </authorList>
    </citation>
    <scope>NUCLEOTIDE SEQUENCE [LARGE SCALE GENOMIC DNA]</scope>
</reference>
<proteinExistence type="predicted"/>
<name>A0A0U1KYI9_9FIRM</name>
<evidence type="ECO:0000313" key="1">
    <source>
        <dbReference type="EMBL" id="CQR72003.1"/>
    </source>
</evidence>
<evidence type="ECO:0000313" key="2">
    <source>
        <dbReference type="Proteomes" id="UP000049855"/>
    </source>
</evidence>
<keyword evidence="2" id="KW-1185">Reference proteome</keyword>